<dbReference type="PRINTS" id="PR01438">
    <property type="entry name" value="UNVRSLSTRESS"/>
</dbReference>
<dbReference type="CDD" id="cd00293">
    <property type="entry name" value="USP-like"/>
    <property type="match status" value="1"/>
</dbReference>
<evidence type="ECO:0000259" key="2">
    <source>
        <dbReference type="Pfam" id="PF00582"/>
    </source>
</evidence>
<dbReference type="AlphaFoldDB" id="A0A1G7YQ26"/>
<dbReference type="Pfam" id="PF00582">
    <property type="entry name" value="Usp"/>
    <property type="match status" value="1"/>
</dbReference>
<dbReference type="OrthoDB" id="9788959at2"/>
<reference evidence="4" key="1">
    <citation type="submission" date="2016-10" db="EMBL/GenBank/DDBJ databases">
        <authorList>
            <person name="Varghese N."/>
            <person name="Submissions S."/>
        </authorList>
    </citation>
    <scope>NUCLEOTIDE SEQUENCE [LARGE SCALE GENOMIC DNA]</scope>
    <source>
        <strain evidence="4">DSM 15363</strain>
    </source>
</reference>
<evidence type="ECO:0000313" key="3">
    <source>
        <dbReference type="EMBL" id="SDG98406.1"/>
    </source>
</evidence>
<dbReference type="STRING" id="262004.SAMN04489796_1011096"/>
<feature type="domain" description="UspA" evidence="2">
    <location>
        <begin position="1"/>
        <end position="143"/>
    </location>
</feature>
<dbReference type="PANTHER" id="PTHR46268:SF26">
    <property type="entry name" value="UNIVERSAL STRESS PROTEIN MJ0577"/>
    <property type="match status" value="1"/>
</dbReference>
<comment type="similarity">
    <text evidence="1">Belongs to the universal stress protein A family.</text>
</comment>
<dbReference type="PANTHER" id="PTHR46268">
    <property type="entry name" value="STRESS RESPONSE PROTEIN NHAX"/>
    <property type="match status" value="1"/>
</dbReference>
<name>A0A1G7YQ26_9FLAO</name>
<accession>A0A1G7YQ26</accession>
<gene>
    <name evidence="3" type="ORF">SAMN04489796_1011096</name>
</gene>
<dbReference type="InterPro" id="IPR006016">
    <property type="entry name" value="UspA"/>
</dbReference>
<proteinExistence type="inferred from homology"/>
<dbReference type="RefSeq" id="WP_092466541.1">
    <property type="nucleotide sequence ID" value="NZ_FNCZ01000001.1"/>
</dbReference>
<dbReference type="Gene3D" id="3.40.50.620">
    <property type="entry name" value="HUPs"/>
    <property type="match status" value="2"/>
</dbReference>
<dbReference type="EMBL" id="FNCZ01000001">
    <property type="protein sequence ID" value="SDG98406.1"/>
    <property type="molecule type" value="Genomic_DNA"/>
</dbReference>
<dbReference type="Proteomes" id="UP000199492">
    <property type="component" value="Unassembled WGS sequence"/>
</dbReference>
<evidence type="ECO:0000313" key="4">
    <source>
        <dbReference type="Proteomes" id="UP000199492"/>
    </source>
</evidence>
<evidence type="ECO:0000256" key="1">
    <source>
        <dbReference type="ARBA" id="ARBA00008791"/>
    </source>
</evidence>
<dbReference type="InterPro" id="IPR014729">
    <property type="entry name" value="Rossmann-like_a/b/a_fold"/>
</dbReference>
<dbReference type="SUPFAM" id="SSF52402">
    <property type="entry name" value="Adenine nucleotide alpha hydrolases-like"/>
    <property type="match status" value="2"/>
</dbReference>
<dbReference type="InterPro" id="IPR006015">
    <property type="entry name" value="Universal_stress_UspA"/>
</dbReference>
<sequence length="276" mass="31558">MPKNILLPTDFSDNALSAAIYAIKLYDKEQCTFHFLHSSVIKVSLMSSMSNKLIRVMAENARKDLTELKAKFEKNYANENHSFEVILSTNDLHSSIEAIAEKIDIDLIIIGTKGETKAQEIIFGSNTVNVIKHAKKCPVLVIPNDYDFVIPEQIAFPTDFNRVYGDELQPLKQLAELHNSKIRILHINSEDDISEAQKQNLTLLEIALENYNPSFHWMTNYNKKAKAIQDFTEDLNINILVMVNYNHSFIENIIKEPIIKNIGFQPTIPFLVIPRK</sequence>
<protein>
    <submittedName>
        <fullName evidence="3">Nucleotide-binding universal stress protein, UspA family</fullName>
    </submittedName>
</protein>
<keyword evidence="4" id="KW-1185">Reference proteome</keyword>
<organism evidence="3 4">
    <name type="scientific">Winogradskyella thalassocola</name>
    <dbReference type="NCBI Taxonomy" id="262004"/>
    <lineage>
        <taxon>Bacteria</taxon>
        <taxon>Pseudomonadati</taxon>
        <taxon>Bacteroidota</taxon>
        <taxon>Flavobacteriia</taxon>
        <taxon>Flavobacteriales</taxon>
        <taxon>Flavobacteriaceae</taxon>
        <taxon>Winogradskyella</taxon>
    </lineage>
</organism>